<comment type="caution">
    <text evidence="3">The sequence shown here is derived from an EMBL/GenBank/DDBJ whole genome shotgun (WGS) entry which is preliminary data.</text>
</comment>
<evidence type="ECO:0000259" key="2">
    <source>
        <dbReference type="Pfam" id="PF20862"/>
    </source>
</evidence>
<keyword evidence="4" id="KW-1185">Reference proteome</keyword>
<proteinExistence type="predicted"/>
<protein>
    <recommendedName>
        <fullName evidence="2">DUF6843 domain-containing protein</fullName>
    </recommendedName>
</protein>
<evidence type="ECO:0000256" key="1">
    <source>
        <dbReference type="SAM" id="Phobius"/>
    </source>
</evidence>
<dbReference type="Proteomes" id="UP000318833">
    <property type="component" value="Unassembled WGS sequence"/>
</dbReference>
<dbReference type="OrthoDB" id="980638at2"/>
<organism evidence="3 4">
    <name type="scientific">Aquimarina algiphila</name>
    <dbReference type="NCBI Taxonomy" id="2047982"/>
    <lineage>
        <taxon>Bacteria</taxon>
        <taxon>Pseudomonadati</taxon>
        <taxon>Bacteroidota</taxon>
        <taxon>Flavobacteriia</taxon>
        <taxon>Flavobacteriales</taxon>
        <taxon>Flavobacteriaceae</taxon>
        <taxon>Aquimarina</taxon>
    </lineage>
</organism>
<name>A0A554VKC2_9FLAO</name>
<feature type="domain" description="DUF6843" evidence="2">
    <location>
        <begin position="79"/>
        <end position="201"/>
    </location>
</feature>
<evidence type="ECO:0000313" key="4">
    <source>
        <dbReference type="Proteomes" id="UP000318833"/>
    </source>
</evidence>
<gene>
    <name evidence="3" type="ORF">FOF46_11930</name>
</gene>
<sequence>MNQRTSNILFNIGIAFLILGGIGLTFMAFFTFIGLPIFIIGIILISLSKKKLKTKIIWIFSMITLVILFWPIWIKINTEKPETYLIPENYSGKIIIVYGEDCGIEPLIENGRRVLEIPNNGILIIKPEFEGGIIDHKYYFVNKNKERTKIERYENDSDRTQHVPGIRLIGSGGIGGIMIDGSSSTESPLAIRYTEFEVYQDTLTDYNSKEEQKFDSLMKDIVNECRN</sequence>
<dbReference type="AlphaFoldDB" id="A0A554VKC2"/>
<reference evidence="3 4" key="1">
    <citation type="submission" date="2019-07" db="EMBL/GenBank/DDBJ databases">
        <title>The draft genome sequence of Aquimarina algiphila M91.</title>
        <authorList>
            <person name="Meng X."/>
        </authorList>
    </citation>
    <scope>NUCLEOTIDE SEQUENCE [LARGE SCALE GENOMIC DNA]</scope>
    <source>
        <strain evidence="3 4">M91</strain>
    </source>
</reference>
<accession>A0A554VKC2</accession>
<keyword evidence="1" id="KW-0812">Transmembrane</keyword>
<feature type="transmembrane region" description="Helical" evidence="1">
    <location>
        <begin position="56"/>
        <end position="74"/>
    </location>
</feature>
<dbReference type="RefSeq" id="WP_109435350.1">
    <property type="nucleotide sequence ID" value="NZ_CANMIK010000024.1"/>
</dbReference>
<dbReference type="EMBL" id="VLNR01000022">
    <property type="protein sequence ID" value="TSE08475.1"/>
    <property type="molecule type" value="Genomic_DNA"/>
</dbReference>
<keyword evidence="1" id="KW-0472">Membrane</keyword>
<feature type="transmembrane region" description="Helical" evidence="1">
    <location>
        <begin position="12"/>
        <end position="44"/>
    </location>
</feature>
<dbReference type="Pfam" id="PF20862">
    <property type="entry name" value="DUF6843"/>
    <property type="match status" value="1"/>
</dbReference>
<dbReference type="InterPro" id="IPR049293">
    <property type="entry name" value="DUF6843"/>
</dbReference>
<keyword evidence="1" id="KW-1133">Transmembrane helix</keyword>
<evidence type="ECO:0000313" key="3">
    <source>
        <dbReference type="EMBL" id="TSE08475.1"/>
    </source>
</evidence>